<dbReference type="Proteomes" id="UP000241972">
    <property type="component" value="Unassembled WGS sequence"/>
</dbReference>
<name>A0A2R6BN32_9ARCH</name>
<reference evidence="1 2" key="1">
    <citation type="submission" date="2017-04" db="EMBL/GenBank/DDBJ databases">
        <title>Novel microbial lineages endemic to geothermal iron-oxide mats fill important gaps in the evolutionary history of Archaea.</title>
        <authorList>
            <person name="Jay Z.J."/>
            <person name="Beam J.P."/>
            <person name="Dlakic M."/>
            <person name="Rusch D.B."/>
            <person name="Kozubal M.A."/>
            <person name="Inskeep W.P."/>
        </authorList>
    </citation>
    <scope>NUCLEOTIDE SEQUENCE [LARGE SCALE GENOMIC DNA]</scope>
    <source>
        <strain evidence="1">ECH_B_3</strain>
    </source>
</reference>
<accession>A0A2R6BN32</accession>
<dbReference type="EMBL" id="NEXI01000009">
    <property type="protein sequence ID" value="PSO00066.1"/>
    <property type="molecule type" value="Genomic_DNA"/>
</dbReference>
<evidence type="ECO:0000313" key="2">
    <source>
        <dbReference type="Proteomes" id="UP000241972"/>
    </source>
</evidence>
<gene>
    <name evidence="1" type="ORF">B9Q07_04965</name>
</gene>
<evidence type="ECO:0008006" key="3">
    <source>
        <dbReference type="Google" id="ProtNLM"/>
    </source>
</evidence>
<evidence type="ECO:0000313" key="1">
    <source>
        <dbReference type="EMBL" id="PSO00066.1"/>
    </source>
</evidence>
<comment type="caution">
    <text evidence="1">The sequence shown here is derived from an EMBL/GenBank/DDBJ whole genome shotgun (WGS) entry which is preliminary data.</text>
</comment>
<proteinExistence type="predicted"/>
<sequence>MRTSYMLDVSEAFHMRRVGAIVNVGSTSHPYYLSLILEGVWGFPSVEFEEWALLENDTPILLFLEHRGTRGVWAAAQVVEKFPNTFPVSYWFKNPYSRPFQFRLRYTLPERVDHESLDAVKPVTIPELRDRGFSKRGGWEIAVFADRYPNRYEVFEAIKSALLERNSSGKSTIPS</sequence>
<protein>
    <recommendedName>
        <fullName evidence="3">EVE domain-containing protein</fullName>
    </recommendedName>
</protein>
<dbReference type="AlphaFoldDB" id="A0A2R6BN32"/>
<organism evidence="1 2">
    <name type="scientific">Candidatus Marsarchaeota G2 archaeon ECH_B_3</name>
    <dbReference type="NCBI Taxonomy" id="1978161"/>
    <lineage>
        <taxon>Archaea</taxon>
        <taxon>Candidatus Marsarchaeota</taxon>
        <taxon>Candidatus Marsarchaeota group 2</taxon>
    </lineage>
</organism>